<dbReference type="PANTHER" id="PTHR42912">
    <property type="entry name" value="METHYLTRANSFERASE"/>
    <property type="match status" value="1"/>
</dbReference>
<keyword evidence="2" id="KW-0489">Methyltransferase</keyword>
<dbReference type="InterPro" id="IPR013216">
    <property type="entry name" value="Methyltransf_11"/>
</dbReference>
<dbReference type="Pfam" id="PF08241">
    <property type="entry name" value="Methyltransf_11"/>
    <property type="match status" value="1"/>
</dbReference>
<dbReference type="GO" id="GO:0032259">
    <property type="term" value="P:methylation"/>
    <property type="evidence" value="ECO:0007669"/>
    <property type="project" value="UniProtKB-KW"/>
</dbReference>
<sequence>MNEPDNKQRTVNMATASMQSQAASPWTGDLRAFRCPSCSGDLAASDAGLSCVGCGTPYPIRDDVLIVKAWSDENNRVAQDFYDSPLWPRFRFWEKLTWWCNGGEKRARNQVLRHLPSQPGLKLLDVAVGDGVYLPWMPNDWDVVGVDVSWTQLAACRPRTQGKTVRLIQGEAENLPLHNAQFDAVLSIGAFNYFNDPEGSLREMVRATRPGGTIVISDEMPNLTDRMIGHKLGVPALDRWIVSRLMHLGDPFTDMVERYRDLDVRAIAERVMPGVEYHEVWRGLGYVLVGRVPG</sequence>
<dbReference type="GO" id="GO:0008757">
    <property type="term" value="F:S-adenosylmethionine-dependent methyltransferase activity"/>
    <property type="evidence" value="ECO:0007669"/>
    <property type="project" value="InterPro"/>
</dbReference>
<dbReference type="EMBL" id="CP019082">
    <property type="protein sequence ID" value="APW58965.1"/>
    <property type="molecule type" value="Genomic_DNA"/>
</dbReference>
<proteinExistence type="predicted"/>
<evidence type="ECO:0000313" key="2">
    <source>
        <dbReference type="EMBL" id="APW58965.1"/>
    </source>
</evidence>
<dbReference type="InterPro" id="IPR050508">
    <property type="entry name" value="Methyltransf_Superfamily"/>
</dbReference>
<dbReference type="CDD" id="cd02440">
    <property type="entry name" value="AdoMet_MTases"/>
    <property type="match status" value="1"/>
</dbReference>
<dbReference type="SUPFAM" id="SSF53335">
    <property type="entry name" value="S-adenosyl-L-methionine-dependent methyltransferases"/>
    <property type="match status" value="1"/>
</dbReference>
<dbReference type="KEGG" id="pbor:BSF38_00378"/>
<reference evidence="3" key="1">
    <citation type="submission" date="2016-12" db="EMBL/GenBank/DDBJ databases">
        <title>Comparative genomics of four Isosphaeraceae planctomycetes: a common pool of plasmids and glycoside hydrolase genes.</title>
        <authorList>
            <person name="Ivanova A."/>
        </authorList>
    </citation>
    <scope>NUCLEOTIDE SEQUENCE [LARGE SCALE GENOMIC DNA]</scope>
    <source>
        <strain evidence="3">PX4</strain>
    </source>
</reference>
<evidence type="ECO:0000313" key="3">
    <source>
        <dbReference type="Proteomes" id="UP000186309"/>
    </source>
</evidence>
<dbReference type="PANTHER" id="PTHR42912:SF93">
    <property type="entry name" value="N6-ADENOSINE-METHYLTRANSFERASE TMT1A"/>
    <property type="match status" value="1"/>
</dbReference>
<gene>
    <name evidence="2" type="ORF">BSF38_00378</name>
</gene>
<keyword evidence="3" id="KW-1185">Reference proteome</keyword>
<name>A0A1U7CJ48_9BACT</name>
<dbReference type="SUPFAM" id="SSF158997">
    <property type="entry name" value="Trm112p-like"/>
    <property type="match status" value="1"/>
</dbReference>
<evidence type="ECO:0000259" key="1">
    <source>
        <dbReference type="Pfam" id="PF08241"/>
    </source>
</evidence>
<dbReference type="AlphaFoldDB" id="A0A1U7CJ48"/>
<dbReference type="Gene3D" id="2.20.25.10">
    <property type="match status" value="1"/>
</dbReference>
<dbReference type="InterPro" id="IPR029063">
    <property type="entry name" value="SAM-dependent_MTases_sf"/>
</dbReference>
<protein>
    <submittedName>
        <fullName evidence="2">Phthiotriol/phenolphthiotriol dimycocerosates methyltransferase</fullName>
        <ecNumber evidence="2">2.1.1.-</ecNumber>
    </submittedName>
</protein>
<dbReference type="Gene3D" id="3.40.50.150">
    <property type="entry name" value="Vaccinia Virus protein VP39"/>
    <property type="match status" value="1"/>
</dbReference>
<dbReference type="EC" id="2.1.1.-" evidence="2"/>
<organism evidence="2 3">
    <name type="scientific">Paludisphaera borealis</name>
    <dbReference type="NCBI Taxonomy" id="1387353"/>
    <lineage>
        <taxon>Bacteria</taxon>
        <taxon>Pseudomonadati</taxon>
        <taxon>Planctomycetota</taxon>
        <taxon>Planctomycetia</taxon>
        <taxon>Isosphaerales</taxon>
        <taxon>Isosphaeraceae</taxon>
        <taxon>Paludisphaera</taxon>
    </lineage>
</organism>
<feature type="domain" description="Methyltransferase type 11" evidence="1">
    <location>
        <begin position="124"/>
        <end position="216"/>
    </location>
</feature>
<dbReference type="Proteomes" id="UP000186309">
    <property type="component" value="Chromosome"/>
</dbReference>
<dbReference type="STRING" id="1387353.BSF38_00378"/>
<accession>A0A1U7CJ48</accession>
<keyword evidence="2" id="KW-0808">Transferase</keyword>